<keyword evidence="2" id="KW-1133">Transmembrane helix</keyword>
<evidence type="ECO:0000313" key="3">
    <source>
        <dbReference type="EMBL" id="ROO23943.1"/>
    </source>
</evidence>
<organism evidence="3 4">
    <name type="scientific">Salinisphaera orenii YIM 95161</name>
    <dbReference type="NCBI Taxonomy" id="1051139"/>
    <lineage>
        <taxon>Bacteria</taxon>
        <taxon>Pseudomonadati</taxon>
        <taxon>Pseudomonadota</taxon>
        <taxon>Gammaproteobacteria</taxon>
        <taxon>Salinisphaerales</taxon>
        <taxon>Salinisphaeraceae</taxon>
        <taxon>Salinisphaera</taxon>
    </lineage>
</organism>
<reference evidence="3 4" key="1">
    <citation type="submission" date="2013-10" db="EMBL/GenBank/DDBJ databases">
        <title>Salinisphaera halophila YIM 95161 Genome Sequencing.</title>
        <authorList>
            <person name="Lai Q."/>
            <person name="Li C."/>
            <person name="Shao Z."/>
        </authorList>
    </citation>
    <scope>NUCLEOTIDE SEQUENCE [LARGE SCALE GENOMIC DNA]</scope>
    <source>
        <strain evidence="3 4">YIM 95161</strain>
    </source>
</reference>
<sequence length="137" mass="15646">MRDINYVRMAFAVAGGLVIGWIAMRLIAMLLGAVVIGGLMSSISDAIEFDSTPESSVTSSRQYRDAQATERQAQARQRQRQAENRRAQTPKGKQLRHTCAEWRRNQRMTPTETTRINAEFHCDRYGRYLQTGSLRPR</sequence>
<evidence type="ECO:0000256" key="2">
    <source>
        <dbReference type="SAM" id="Phobius"/>
    </source>
</evidence>
<dbReference type="AlphaFoldDB" id="A0A423PEJ9"/>
<keyword evidence="2" id="KW-0812">Transmembrane</keyword>
<protein>
    <submittedName>
        <fullName evidence="3">Uncharacterized protein</fullName>
    </submittedName>
</protein>
<proteinExistence type="predicted"/>
<evidence type="ECO:0000313" key="4">
    <source>
        <dbReference type="Proteomes" id="UP000285123"/>
    </source>
</evidence>
<gene>
    <name evidence="3" type="ORF">SAHL_16045</name>
</gene>
<feature type="region of interest" description="Disordered" evidence="1">
    <location>
        <begin position="53"/>
        <end position="103"/>
    </location>
</feature>
<feature type="transmembrane region" description="Helical" evidence="2">
    <location>
        <begin position="12"/>
        <end position="40"/>
    </location>
</feature>
<dbReference type="EMBL" id="AYKF01000132">
    <property type="protein sequence ID" value="ROO23943.1"/>
    <property type="molecule type" value="Genomic_DNA"/>
</dbReference>
<accession>A0A423PEJ9</accession>
<comment type="caution">
    <text evidence="3">The sequence shown here is derived from an EMBL/GenBank/DDBJ whole genome shotgun (WGS) entry which is preliminary data.</text>
</comment>
<dbReference type="Proteomes" id="UP000285123">
    <property type="component" value="Unassembled WGS sequence"/>
</dbReference>
<evidence type="ECO:0000256" key="1">
    <source>
        <dbReference type="SAM" id="MobiDB-lite"/>
    </source>
</evidence>
<dbReference type="RefSeq" id="WP_123592408.1">
    <property type="nucleotide sequence ID" value="NZ_AYKF01000132.1"/>
</dbReference>
<keyword evidence="2" id="KW-0472">Membrane</keyword>
<name>A0A423PEJ9_9GAMM</name>